<protein>
    <recommendedName>
        <fullName evidence="4">DUF5129 domain-containing protein</fullName>
    </recommendedName>
</protein>
<comment type="caution">
    <text evidence="2">The sequence shown here is derived from an EMBL/GenBank/DDBJ whole genome shotgun (WGS) entry which is preliminary data.</text>
</comment>
<evidence type="ECO:0000256" key="1">
    <source>
        <dbReference type="SAM" id="Phobius"/>
    </source>
</evidence>
<dbReference type="RefSeq" id="WP_396678004.1">
    <property type="nucleotide sequence ID" value="NZ_JBIRPU010000004.1"/>
</dbReference>
<accession>A0ABW7SGW8</accession>
<organism evidence="2 3">
    <name type="scientific">Micromonospora rubida</name>
    <dbReference type="NCBI Taxonomy" id="2697657"/>
    <lineage>
        <taxon>Bacteria</taxon>
        <taxon>Bacillati</taxon>
        <taxon>Actinomycetota</taxon>
        <taxon>Actinomycetes</taxon>
        <taxon>Micromonosporales</taxon>
        <taxon>Micromonosporaceae</taxon>
        <taxon>Micromonospora</taxon>
    </lineage>
</organism>
<feature type="transmembrane region" description="Helical" evidence="1">
    <location>
        <begin position="121"/>
        <end position="139"/>
    </location>
</feature>
<keyword evidence="1" id="KW-0812">Transmembrane</keyword>
<reference evidence="2 3" key="1">
    <citation type="submission" date="2024-10" db="EMBL/GenBank/DDBJ databases">
        <title>The Natural Products Discovery Center: Release of the First 8490 Sequenced Strains for Exploring Actinobacteria Biosynthetic Diversity.</title>
        <authorList>
            <person name="Kalkreuter E."/>
            <person name="Kautsar S.A."/>
            <person name="Yang D."/>
            <person name="Bader C.D."/>
            <person name="Teijaro C.N."/>
            <person name="Fluegel L."/>
            <person name="Davis C.M."/>
            <person name="Simpson J.R."/>
            <person name="Lauterbach L."/>
            <person name="Steele A.D."/>
            <person name="Gui C."/>
            <person name="Meng S."/>
            <person name="Li G."/>
            <person name="Viehrig K."/>
            <person name="Ye F."/>
            <person name="Su P."/>
            <person name="Kiefer A.F."/>
            <person name="Nichols A."/>
            <person name="Cepeda A.J."/>
            <person name="Yan W."/>
            <person name="Fan B."/>
            <person name="Jiang Y."/>
            <person name="Adhikari A."/>
            <person name="Zheng C.-J."/>
            <person name="Schuster L."/>
            <person name="Cowan T.M."/>
            <person name="Smanski M.J."/>
            <person name="Chevrette M.G."/>
            <person name="De Carvalho L.P.S."/>
            <person name="Shen B."/>
        </authorList>
    </citation>
    <scope>NUCLEOTIDE SEQUENCE [LARGE SCALE GENOMIC DNA]</scope>
    <source>
        <strain evidence="2 3">NPDC021253</strain>
    </source>
</reference>
<feature type="transmembrane region" description="Helical" evidence="1">
    <location>
        <begin position="12"/>
        <end position="30"/>
    </location>
</feature>
<keyword evidence="1" id="KW-1133">Transmembrane helix</keyword>
<evidence type="ECO:0000313" key="2">
    <source>
        <dbReference type="EMBL" id="MFI0792936.1"/>
    </source>
</evidence>
<name>A0ABW7SGW8_9ACTN</name>
<gene>
    <name evidence="2" type="ORF">ACH4OY_09580</name>
</gene>
<evidence type="ECO:0008006" key="4">
    <source>
        <dbReference type="Google" id="ProtNLM"/>
    </source>
</evidence>
<dbReference type="EMBL" id="JBIRPU010000004">
    <property type="protein sequence ID" value="MFI0792936.1"/>
    <property type="molecule type" value="Genomic_DNA"/>
</dbReference>
<evidence type="ECO:0000313" key="3">
    <source>
        <dbReference type="Proteomes" id="UP001611075"/>
    </source>
</evidence>
<keyword evidence="1" id="KW-0472">Membrane</keyword>
<keyword evidence="3" id="KW-1185">Reference proteome</keyword>
<dbReference type="Proteomes" id="UP001611075">
    <property type="component" value="Unassembled WGS sequence"/>
</dbReference>
<proteinExistence type="predicted"/>
<sequence length="277" mass="29386">MRVPSVIGRPAVVATCAVLLVLVVVGLAYWQATAGPKVDDGARIYCLSAEHRAGLAEAAVALDLAEPGPSADRLTWRTGLGDVEQWRAARRADFDRACLGLLAAGRQGGSPGGNSSPWSTVAPSLVLAAASAVLAAWFSGRQATAGVRRAEADSLRTAGREYRRAAAALLHELEQARPGLPPDDDEVRKWQLELVNRLNAVADARRGWELPRRLSAALDQNPVGSRAVPAGRDPERRAEWFGGQRDALSQLATEVEQVAQAVQHSGLLPGRPPAGVR</sequence>